<evidence type="ECO:0000256" key="1">
    <source>
        <dbReference type="SAM" id="MobiDB-lite"/>
    </source>
</evidence>
<gene>
    <name evidence="2" type="ORF">P7K49_032408</name>
</gene>
<feature type="region of interest" description="Disordered" evidence="1">
    <location>
        <begin position="1"/>
        <end position="51"/>
    </location>
</feature>
<feature type="non-terminal residue" evidence="2">
    <location>
        <position position="1"/>
    </location>
</feature>
<feature type="compositionally biased region" description="Low complexity" evidence="1">
    <location>
        <begin position="38"/>
        <end position="51"/>
    </location>
</feature>
<evidence type="ECO:0000313" key="3">
    <source>
        <dbReference type="Proteomes" id="UP001266305"/>
    </source>
</evidence>
<proteinExistence type="predicted"/>
<name>A0ABQ9TY56_SAGOE</name>
<comment type="caution">
    <text evidence="2">The sequence shown here is derived from an EMBL/GenBank/DDBJ whole genome shotgun (WGS) entry which is preliminary data.</text>
</comment>
<evidence type="ECO:0000313" key="2">
    <source>
        <dbReference type="EMBL" id="KAK2089742.1"/>
    </source>
</evidence>
<evidence type="ECO:0008006" key="4">
    <source>
        <dbReference type="Google" id="ProtNLM"/>
    </source>
</evidence>
<reference evidence="2 3" key="1">
    <citation type="submission" date="2023-05" db="EMBL/GenBank/DDBJ databases">
        <title>B98-5 Cell Line De Novo Hybrid Assembly: An Optical Mapping Approach.</title>
        <authorList>
            <person name="Kananen K."/>
            <person name="Auerbach J.A."/>
            <person name="Kautto E."/>
            <person name="Blachly J.S."/>
        </authorList>
    </citation>
    <scope>NUCLEOTIDE SEQUENCE [LARGE SCALE GENOMIC DNA]</scope>
    <source>
        <strain evidence="2">B95-8</strain>
        <tissue evidence="2">Cell line</tissue>
    </source>
</reference>
<sequence>PLRRTRTGFGSSCPGLGLPWEAQRRGHPALSRGRTWPGRDPQQPQDPGTRQ</sequence>
<dbReference type="Proteomes" id="UP001266305">
    <property type="component" value="Unassembled WGS sequence"/>
</dbReference>
<accession>A0ABQ9TY56</accession>
<dbReference type="EMBL" id="JASSZA010000018">
    <property type="protein sequence ID" value="KAK2089742.1"/>
    <property type="molecule type" value="Genomic_DNA"/>
</dbReference>
<keyword evidence="3" id="KW-1185">Reference proteome</keyword>
<organism evidence="2 3">
    <name type="scientific">Saguinus oedipus</name>
    <name type="common">Cotton-top tamarin</name>
    <name type="synonym">Oedipomidas oedipus</name>
    <dbReference type="NCBI Taxonomy" id="9490"/>
    <lineage>
        <taxon>Eukaryota</taxon>
        <taxon>Metazoa</taxon>
        <taxon>Chordata</taxon>
        <taxon>Craniata</taxon>
        <taxon>Vertebrata</taxon>
        <taxon>Euteleostomi</taxon>
        <taxon>Mammalia</taxon>
        <taxon>Eutheria</taxon>
        <taxon>Euarchontoglires</taxon>
        <taxon>Primates</taxon>
        <taxon>Haplorrhini</taxon>
        <taxon>Platyrrhini</taxon>
        <taxon>Cebidae</taxon>
        <taxon>Callitrichinae</taxon>
        <taxon>Saguinus</taxon>
    </lineage>
</organism>
<protein>
    <recommendedName>
        <fullName evidence="4">MHC class I antigen</fullName>
    </recommendedName>
</protein>